<name>A0ABT1NYZ5_9GAMM</name>
<gene>
    <name evidence="2" type="ORF">HXX02_06595</name>
</gene>
<keyword evidence="1" id="KW-0472">Membrane</keyword>
<sequence length="107" mass="11516">MPKAKPKTRPGKLQPDWWSKSFAGAVLGLTLALALSGLFAWHGPGGIDAPDKRQFVMWSIAPLWVIAFSLVYLIPTGRRALLVMGALNLVAFGLLFATTVMHSGGLQ</sequence>
<evidence type="ECO:0000313" key="3">
    <source>
        <dbReference type="Proteomes" id="UP001205566"/>
    </source>
</evidence>
<feature type="transmembrane region" description="Helical" evidence="1">
    <location>
        <begin position="81"/>
        <end position="101"/>
    </location>
</feature>
<dbReference type="Proteomes" id="UP001205566">
    <property type="component" value="Unassembled WGS sequence"/>
</dbReference>
<organism evidence="2 3">
    <name type="scientific">Microbulbifer elongatus</name>
    <dbReference type="NCBI Taxonomy" id="86173"/>
    <lineage>
        <taxon>Bacteria</taxon>
        <taxon>Pseudomonadati</taxon>
        <taxon>Pseudomonadota</taxon>
        <taxon>Gammaproteobacteria</taxon>
        <taxon>Cellvibrionales</taxon>
        <taxon>Microbulbiferaceae</taxon>
        <taxon>Microbulbifer</taxon>
    </lineage>
</organism>
<evidence type="ECO:0000256" key="1">
    <source>
        <dbReference type="SAM" id="Phobius"/>
    </source>
</evidence>
<keyword evidence="1" id="KW-1133">Transmembrane helix</keyword>
<dbReference type="EMBL" id="JACASI010000015">
    <property type="protein sequence ID" value="MCQ3829107.1"/>
    <property type="molecule type" value="Genomic_DNA"/>
</dbReference>
<proteinExistence type="predicted"/>
<feature type="transmembrane region" description="Helical" evidence="1">
    <location>
        <begin position="55"/>
        <end position="74"/>
    </location>
</feature>
<feature type="transmembrane region" description="Helical" evidence="1">
    <location>
        <begin position="21"/>
        <end position="43"/>
    </location>
</feature>
<reference evidence="2" key="1">
    <citation type="thesis" date="2020" institute="Technische Universitat Dresden" country="Dresden, Germany">
        <title>The Agarolytic System of Microbulbifer elongatus PORT2, Isolated from Batu Karas, Pangandaran West Java Indonesia.</title>
        <authorList>
            <person name="Anggraeni S.R."/>
        </authorList>
    </citation>
    <scope>NUCLEOTIDE SEQUENCE</scope>
    <source>
        <strain evidence="2">PORT2</strain>
    </source>
</reference>
<protein>
    <submittedName>
        <fullName evidence="2">Uncharacterized protein</fullName>
    </submittedName>
</protein>
<keyword evidence="1" id="KW-0812">Transmembrane</keyword>
<comment type="caution">
    <text evidence="2">The sequence shown here is derived from an EMBL/GenBank/DDBJ whole genome shotgun (WGS) entry which is preliminary data.</text>
</comment>
<accession>A0ABT1NYZ5</accession>
<keyword evidence="3" id="KW-1185">Reference proteome</keyword>
<evidence type="ECO:0000313" key="2">
    <source>
        <dbReference type="EMBL" id="MCQ3829107.1"/>
    </source>
</evidence>